<dbReference type="EMBL" id="JADYXP020000007">
    <property type="protein sequence ID" value="KAL0120184.1"/>
    <property type="molecule type" value="Genomic_DNA"/>
</dbReference>
<keyword evidence="3" id="KW-1185">Reference proteome</keyword>
<comment type="caution">
    <text evidence="2">The sequence shown here is derived from an EMBL/GenBank/DDBJ whole genome shotgun (WGS) entry which is preliminary data.</text>
</comment>
<sequence>MKLFHYAPANISFSLLSPTLPRGEEKPHSIRRPRAGRLLSSHGIVRDIDTARVTCAVLSTDPAEGARCRRRLDDAIDHLKWKTSTSRQRRAQEQFLNRHVPKSRDLIAPTRDSAHNSSGCYAS</sequence>
<gene>
    <name evidence="2" type="ORF">PUN28_008086</name>
</gene>
<protein>
    <submittedName>
        <fullName evidence="2">Uncharacterized protein</fullName>
    </submittedName>
</protein>
<organism evidence="2 3">
    <name type="scientific">Cardiocondyla obscurior</name>
    <dbReference type="NCBI Taxonomy" id="286306"/>
    <lineage>
        <taxon>Eukaryota</taxon>
        <taxon>Metazoa</taxon>
        <taxon>Ecdysozoa</taxon>
        <taxon>Arthropoda</taxon>
        <taxon>Hexapoda</taxon>
        <taxon>Insecta</taxon>
        <taxon>Pterygota</taxon>
        <taxon>Neoptera</taxon>
        <taxon>Endopterygota</taxon>
        <taxon>Hymenoptera</taxon>
        <taxon>Apocrita</taxon>
        <taxon>Aculeata</taxon>
        <taxon>Formicoidea</taxon>
        <taxon>Formicidae</taxon>
        <taxon>Myrmicinae</taxon>
        <taxon>Cardiocondyla</taxon>
    </lineage>
</organism>
<dbReference type="AlphaFoldDB" id="A0AAW2FYL1"/>
<reference evidence="2 3" key="1">
    <citation type="submission" date="2023-03" db="EMBL/GenBank/DDBJ databases">
        <title>High recombination rates correlate with genetic variation in Cardiocondyla obscurior ants.</title>
        <authorList>
            <person name="Errbii M."/>
        </authorList>
    </citation>
    <scope>NUCLEOTIDE SEQUENCE [LARGE SCALE GENOMIC DNA]</scope>
    <source>
        <strain evidence="2">Alpha-2009</strain>
        <tissue evidence="2">Whole body</tissue>
    </source>
</reference>
<evidence type="ECO:0000256" key="1">
    <source>
        <dbReference type="SAM" id="MobiDB-lite"/>
    </source>
</evidence>
<accession>A0AAW2FYL1</accession>
<feature type="region of interest" description="Disordered" evidence="1">
    <location>
        <begin position="83"/>
        <end position="123"/>
    </location>
</feature>
<evidence type="ECO:0000313" key="2">
    <source>
        <dbReference type="EMBL" id="KAL0120184.1"/>
    </source>
</evidence>
<dbReference type="Proteomes" id="UP001430953">
    <property type="component" value="Unassembled WGS sequence"/>
</dbReference>
<evidence type="ECO:0000313" key="3">
    <source>
        <dbReference type="Proteomes" id="UP001430953"/>
    </source>
</evidence>
<name>A0AAW2FYL1_9HYME</name>
<proteinExistence type="predicted"/>